<name>A0A345NPL8_9MICO</name>
<dbReference type="PANTHER" id="PTHR30055">
    <property type="entry name" value="HTH-TYPE TRANSCRIPTIONAL REGULATOR RUTR"/>
    <property type="match status" value="1"/>
</dbReference>
<evidence type="ECO:0000313" key="4">
    <source>
        <dbReference type="EMBL" id="AXH96976.1"/>
    </source>
</evidence>
<dbReference type="EMBL" id="CP031229">
    <property type="protein sequence ID" value="AXH96976.1"/>
    <property type="molecule type" value="Genomic_DNA"/>
</dbReference>
<dbReference type="PRINTS" id="PR00455">
    <property type="entry name" value="HTHTETR"/>
</dbReference>
<dbReference type="AlphaFoldDB" id="A0A345NPL8"/>
<feature type="domain" description="HTH tetR-type" evidence="3">
    <location>
        <begin position="3"/>
        <end position="63"/>
    </location>
</feature>
<dbReference type="InterPro" id="IPR001647">
    <property type="entry name" value="HTH_TetR"/>
</dbReference>
<dbReference type="GO" id="GO:0003700">
    <property type="term" value="F:DNA-binding transcription factor activity"/>
    <property type="evidence" value="ECO:0007669"/>
    <property type="project" value="TreeGrafter"/>
</dbReference>
<accession>A0A345NPL8</accession>
<evidence type="ECO:0000256" key="2">
    <source>
        <dbReference type="PROSITE-ProRule" id="PRU00335"/>
    </source>
</evidence>
<dbReference type="InterPro" id="IPR009057">
    <property type="entry name" value="Homeodomain-like_sf"/>
</dbReference>
<protein>
    <submittedName>
        <fullName evidence="4">TetR/AcrR family transcriptional regulator</fullName>
    </submittedName>
</protein>
<keyword evidence="5" id="KW-1185">Reference proteome</keyword>
<gene>
    <name evidence="4" type="ORF">DV701_13370</name>
</gene>
<dbReference type="GO" id="GO:0000976">
    <property type="term" value="F:transcription cis-regulatory region binding"/>
    <property type="evidence" value="ECO:0007669"/>
    <property type="project" value="TreeGrafter"/>
</dbReference>
<feature type="DNA-binding region" description="H-T-H motif" evidence="2">
    <location>
        <begin position="26"/>
        <end position="45"/>
    </location>
</feature>
<organism evidence="4 5">
    <name type="scientific">Ornithinimicrobium avium</name>
    <dbReference type="NCBI Taxonomy" id="2283195"/>
    <lineage>
        <taxon>Bacteria</taxon>
        <taxon>Bacillati</taxon>
        <taxon>Actinomycetota</taxon>
        <taxon>Actinomycetes</taxon>
        <taxon>Micrococcales</taxon>
        <taxon>Ornithinimicrobiaceae</taxon>
        <taxon>Ornithinimicrobium</taxon>
    </lineage>
</organism>
<dbReference type="Pfam" id="PF00440">
    <property type="entry name" value="TetR_N"/>
    <property type="match status" value="1"/>
</dbReference>
<sequence length="186" mass="19553">MTTDRRTAILDAAERLFAESGFDATSTARVAAEAGAPKGLVFYYFPRKIDLLLALLDERLPAHDPAEAATVAELGDPAGSLVRLDRLLGLGEHSSLTLRTIVFRESGTHPEVARRLLALRSGLVALTEAVLDLTVGVVLDPELRSQAAHTFVAVMLDRASTGRAGGPAPDAAGPARLVSLAVQAAH</sequence>
<proteinExistence type="predicted"/>
<dbReference type="SUPFAM" id="SSF46689">
    <property type="entry name" value="Homeodomain-like"/>
    <property type="match status" value="1"/>
</dbReference>
<keyword evidence="1 2" id="KW-0238">DNA-binding</keyword>
<dbReference type="InterPro" id="IPR050109">
    <property type="entry name" value="HTH-type_TetR-like_transc_reg"/>
</dbReference>
<dbReference type="RefSeq" id="WP_114928940.1">
    <property type="nucleotide sequence ID" value="NZ_CP031229.1"/>
</dbReference>
<evidence type="ECO:0000259" key="3">
    <source>
        <dbReference type="PROSITE" id="PS50977"/>
    </source>
</evidence>
<dbReference type="KEGG" id="orn:DV701_13370"/>
<reference evidence="4 5" key="1">
    <citation type="submission" date="2018-07" db="EMBL/GenBank/DDBJ databases">
        <title>Complete genome sequencing of Ornithinimicrobium sp. AMA3305.</title>
        <authorList>
            <person name="Bae J.-W."/>
        </authorList>
    </citation>
    <scope>NUCLEOTIDE SEQUENCE [LARGE SCALE GENOMIC DNA]</scope>
    <source>
        <strain evidence="4 5">AMA3305</strain>
    </source>
</reference>
<dbReference type="OrthoDB" id="4567939at2"/>
<dbReference type="Proteomes" id="UP000253790">
    <property type="component" value="Chromosome"/>
</dbReference>
<dbReference type="PANTHER" id="PTHR30055:SF226">
    <property type="entry name" value="HTH-TYPE TRANSCRIPTIONAL REGULATOR PKSA"/>
    <property type="match status" value="1"/>
</dbReference>
<dbReference type="PROSITE" id="PS50977">
    <property type="entry name" value="HTH_TETR_2"/>
    <property type="match status" value="1"/>
</dbReference>
<evidence type="ECO:0000256" key="1">
    <source>
        <dbReference type="ARBA" id="ARBA00023125"/>
    </source>
</evidence>
<dbReference type="Gene3D" id="1.10.357.10">
    <property type="entry name" value="Tetracycline Repressor, domain 2"/>
    <property type="match status" value="1"/>
</dbReference>
<evidence type="ECO:0000313" key="5">
    <source>
        <dbReference type="Proteomes" id="UP000253790"/>
    </source>
</evidence>